<dbReference type="SUPFAM" id="SSF49785">
    <property type="entry name" value="Galactose-binding domain-like"/>
    <property type="match status" value="1"/>
</dbReference>
<feature type="domain" description="NADH:ubiquinone oxidoreductase intermediate-associated protein 30" evidence="6">
    <location>
        <begin position="119"/>
        <end position="297"/>
    </location>
</feature>
<sequence length="321" mass="37364">MKFFIKGRNILTTATRSLSKITINHVKPESSNTSNLEFSKKTKNLHKPKLNQPNTKILTKNDEFVRLHDPNSPPLKNMTLKDTLLNAKTEFKCFIKEMRENMNYVKTHISKHGDYEILWKFDDKDSCKNWMVTCDKEYGIGSSEATFTKVDGKIGATLQGRLGMDGSIIHEKAVAMNYGWINLRCPLKYQSFHRQDIYDLQLYNTFVIRLRGDGRKYTFLVDNSYRKWDVRKGDQFCYPIYTRGGPLWQICEIPFSKLVLSSSGLIQDIQEVFNPIATKFMGFSLADRIEDDFCLDIDFIGVYYNADHDEYCAYESYEDNL</sequence>
<dbReference type="OrthoDB" id="42561at2759"/>
<dbReference type="InterPro" id="IPR008979">
    <property type="entry name" value="Galactose-bd-like_sf"/>
</dbReference>
<protein>
    <submittedName>
        <fullName evidence="7">Putative complex I intermediate-associated protein 30, mitochondrial</fullName>
    </submittedName>
</protein>
<comment type="subcellular location">
    <subcellularLocation>
        <location evidence="1">Mitochondrion</location>
    </subcellularLocation>
</comment>
<keyword evidence="4" id="KW-0143">Chaperone</keyword>
<keyword evidence="8" id="KW-1185">Reference proteome</keyword>
<accession>A0A177B9Y0</accession>
<evidence type="ECO:0000313" key="8">
    <source>
        <dbReference type="Proteomes" id="UP000078046"/>
    </source>
</evidence>
<dbReference type="GO" id="GO:0051082">
    <property type="term" value="F:unfolded protein binding"/>
    <property type="evidence" value="ECO:0007669"/>
    <property type="project" value="TreeGrafter"/>
</dbReference>
<evidence type="ECO:0000256" key="4">
    <source>
        <dbReference type="ARBA" id="ARBA00023186"/>
    </source>
</evidence>
<dbReference type="InterPro" id="IPR039131">
    <property type="entry name" value="NDUFAF1"/>
</dbReference>
<name>A0A177B9Y0_9BILA</name>
<reference evidence="7 8" key="1">
    <citation type="submission" date="2016-04" db="EMBL/GenBank/DDBJ databases">
        <title>The genome of Intoshia linei affirms orthonectids as highly simplified spiralians.</title>
        <authorList>
            <person name="Mikhailov K.V."/>
            <person name="Slusarev G.S."/>
            <person name="Nikitin M.A."/>
            <person name="Logacheva M.D."/>
            <person name="Penin A."/>
            <person name="Aleoshin V."/>
            <person name="Panchin Y.V."/>
        </authorList>
    </citation>
    <scope>NUCLEOTIDE SEQUENCE [LARGE SCALE GENOMIC DNA]</scope>
    <source>
        <strain evidence="7">Intl2013</strain>
        <tissue evidence="7">Whole animal</tissue>
    </source>
</reference>
<feature type="region of interest" description="Disordered" evidence="5">
    <location>
        <begin position="28"/>
        <end position="53"/>
    </location>
</feature>
<dbReference type="GO" id="GO:0006120">
    <property type="term" value="P:mitochondrial electron transport, NADH to ubiquinone"/>
    <property type="evidence" value="ECO:0007669"/>
    <property type="project" value="TreeGrafter"/>
</dbReference>
<proteinExistence type="inferred from homology"/>
<dbReference type="PANTHER" id="PTHR13194:SF18">
    <property type="entry name" value="COMPLEX I INTERMEDIATE-ASSOCIATED PROTEIN 30, MITOCHONDRIAL"/>
    <property type="match status" value="1"/>
</dbReference>
<dbReference type="InterPro" id="IPR013857">
    <property type="entry name" value="NADH-UbQ_OxRdtase-assoc_prot30"/>
</dbReference>
<dbReference type="EMBL" id="LWCA01000147">
    <property type="protein sequence ID" value="OAF70453.1"/>
    <property type="molecule type" value="Genomic_DNA"/>
</dbReference>
<evidence type="ECO:0000256" key="2">
    <source>
        <dbReference type="ARBA" id="ARBA00007884"/>
    </source>
</evidence>
<evidence type="ECO:0000313" key="7">
    <source>
        <dbReference type="EMBL" id="OAF70453.1"/>
    </source>
</evidence>
<dbReference type="Pfam" id="PF08547">
    <property type="entry name" value="CIA30"/>
    <property type="match status" value="1"/>
</dbReference>
<gene>
    <name evidence="7" type="ORF">A3Q56_01821</name>
</gene>
<evidence type="ECO:0000256" key="1">
    <source>
        <dbReference type="ARBA" id="ARBA00004173"/>
    </source>
</evidence>
<keyword evidence="3" id="KW-0496">Mitochondrion</keyword>
<dbReference type="Proteomes" id="UP000078046">
    <property type="component" value="Unassembled WGS sequence"/>
</dbReference>
<dbReference type="GO" id="GO:0005739">
    <property type="term" value="C:mitochondrion"/>
    <property type="evidence" value="ECO:0007669"/>
    <property type="project" value="UniProtKB-SubCell"/>
</dbReference>
<dbReference type="AlphaFoldDB" id="A0A177B9Y0"/>
<dbReference type="GO" id="GO:0032981">
    <property type="term" value="P:mitochondrial respiratory chain complex I assembly"/>
    <property type="evidence" value="ECO:0007669"/>
    <property type="project" value="TreeGrafter"/>
</dbReference>
<comment type="caution">
    <text evidence="7">The sequence shown here is derived from an EMBL/GenBank/DDBJ whole genome shotgun (WGS) entry which is preliminary data.</text>
</comment>
<evidence type="ECO:0000256" key="5">
    <source>
        <dbReference type="SAM" id="MobiDB-lite"/>
    </source>
</evidence>
<evidence type="ECO:0000259" key="6">
    <source>
        <dbReference type="Pfam" id="PF08547"/>
    </source>
</evidence>
<organism evidence="7 8">
    <name type="scientific">Intoshia linei</name>
    <dbReference type="NCBI Taxonomy" id="1819745"/>
    <lineage>
        <taxon>Eukaryota</taxon>
        <taxon>Metazoa</taxon>
        <taxon>Spiralia</taxon>
        <taxon>Lophotrochozoa</taxon>
        <taxon>Mesozoa</taxon>
        <taxon>Orthonectida</taxon>
        <taxon>Rhopaluridae</taxon>
        <taxon>Intoshia</taxon>
    </lineage>
</organism>
<comment type="similarity">
    <text evidence="2">Belongs to the CIA30 family.</text>
</comment>
<dbReference type="PANTHER" id="PTHR13194">
    <property type="entry name" value="COMPLEX I INTERMEDIATE-ASSOCIATED PROTEIN 30"/>
    <property type="match status" value="1"/>
</dbReference>
<evidence type="ECO:0000256" key="3">
    <source>
        <dbReference type="ARBA" id="ARBA00023128"/>
    </source>
</evidence>